<evidence type="ECO:0000313" key="4">
    <source>
        <dbReference type="Proteomes" id="UP000030106"/>
    </source>
</evidence>
<proteinExistence type="predicted"/>
<dbReference type="InterPro" id="IPR016181">
    <property type="entry name" value="Acyl_CoA_acyltransferase"/>
</dbReference>
<accession>A0A0A2WDL4</accession>
<dbReference type="InterPro" id="IPR038750">
    <property type="entry name" value="YczE/YyaS-like"/>
</dbReference>
<feature type="domain" description="N-acetyltransferase" evidence="2">
    <location>
        <begin position="174"/>
        <end position="338"/>
    </location>
</feature>
<dbReference type="PANTHER" id="PTHR40078">
    <property type="entry name" value="INTEGRAL MEMBRANE PROTEIN-RELATED"/>
    <property type="match status" value="1"/>
</dbReference>
<evidence type="ECO:0000313" key="3">
    <source>
        <dbReference type="EMBL" id="KGQ11229.1"/>
    </source>
</evidence>
<reference evidence="3 4" key="1">
    <citation type="submission" date="2012-10" db="EMBL/GenBank/DDBJ databases">
        <title>Genome sequencing and analysis of entomopathogenic fungi Beauveria bassiana D1-5.</title>
        <authorList>
            <person name="Li Q."/>
            <person name="Wang L."/>
            <person name="Zhang Z."/>
            <person name="Wang Q."/>
            <person name="Ren J."/>
            <person name="Wang M."/>
            <person name="Xu W."/>
            <person name="Wang J."/>
            <person name="Lu Y."/>
            <person name="Du Q."/>
            <person name="Sun Z."/>
        </authorList>
    </citation>
    <scope>NUCLEOTIDE SEQUENCE [LARGE SCALE GENOMIC DNA]</scope>
    <source>
        <strain evidence="3 4">D1-5</strain>
    </source>
</reference>
<dbReference type="SUPFAM" id="SSF55729">
    <property type="entry name" value="Acyl-CoA N-acyltransferases (Nat)"/>
    <property type="match status" value="1"/>
</dbReference>
<dbReference type="Proteomes" id="UP000030106">
    <property type="component" value="Unassembled WGS sequence"/>
</dbReference>
<evidence type="ECO:0000256" key="1">
    <source>
        <dbReference type="SAM" id="Phobius"/>
    </source>
</evidence>
<dbReference type="GO" id="GO:0016747">
    <property type="term" value="F:acyltransferase activity, transferring groups other than amino-acyl groups"/>
    <property type="evidence" value="ECO:0007669"/>
    <property type="project" value="InterPro"/>
</dbReference>
<dbReference type="CDD" id="cd04301">
    <property type="entry name" value="NAT_SF"/>
    <property type="match status" value="1"/>
</dbReference>
<protein>
    <recommendedName>
        <fullName evidence="2">N-acetyltransferase domain-containing protein</fullName>
    </recommendedName>
</protein>
<dbReference type="PANTHER" id="PTHR40078:SF1">
    <property type="entry name" value="INTEGRAL MEMBRANE PROTEIN"/>
    <property type="match status" value="1"/>
</dbReference>
<feature type="transmembrane region" description="Helical" evidence="1">
    <location>
        <begin position="5"/>
        <end position="23"/>
    </location>
</feature>
<dbReference type="AlphaFoldDB" id="A0A0A2WDL4"/>
<dbReference type="EMBL" id="ANFO01000232">
    <property type="protein sequence ID" value="KGQ11229.1"/>
    <property type="molecule type" value="Genomic_DNA"/>
</dbReference>
<dbReference type="InterPro" id="IPR000182">
    <property type="entry name" value="GNAT_dom"/>
</dbReference>
<keyword evidence="1" id="KW-1133">Transmembrane helix</keyword>
<dbReference type="Gene3D" id="3.40.630.30">
    <property type="match status" value="1"/>
</dbReference>
<dbReference type="STRING" id="1245745.A0A0A2WDL4"/>
<feature type="transmembrane region" description="Helical" evidence="1">
    <location>
        <begin position="43"/>
        <end position="63"/>
    </location>
</feature>
<feature type="transmembrane region" description="Helical" evidence="1">
    <location>
        <begin position="152"/>
        <end position="175"/>
    </location>
</feature>
<name>A0A0A2WDL4_BEABA</name>
<dbReference type="HOGENOM" id="CLU_619606_0_0_1"/>
<gene>
    <name evidence="3" type="ORF">BBAD15_g3059</name>
</gene>
<sequence>MARRLLQLYTGLVFYGISTAMFVRADLGADPWNVFHLGVARLFSLNLGLVMIIVGALVLLLWIPLRQRPGLGTISNVIVLGLAADATLALMPLLESLLARSILLVGALVVNALATGMYIGAGFGAGPRDGLMTGIHARTGWSVRSVRTAIEVTVLISGWLMGGSFGVGTVLYALAIGPLIQLCLPFQLAEILTHCFEQYVVPFRLEGETFGWRFASEDFFPGDSPIWLYRGEPKAMALVTRRGQTCRLAAFAIRPELRGQGLGKIFIQQLIDAARARGDKQFYLEVILGNEGGLALYERMGFVPQQTLLGFQSSGVPEGEADGNLQEVDPLHMARKMMAADDEPLPWLCAAETLYKLPGKALVLDEVAYAMVVPGEIPKLRGLFVEPHARRSGKAKKLLLLLQRRFPGLVTIPGLPEAVAPVFLSSGFTQDKIQQYEMKLTL</sequence>
<organism evidence="3 4">
    <name type="scientific">Beauveria bassiana D1-5</name>
    <dbReference type="NCBI Taxonomy" id="1245745"/>
    <lineage>
        <taxon>Eukaryota</taxon>
        <taxon>Fungi</taxon>
        <taxon>Dikarya</taxon>
        <taxon>Ascomycota</taxon>
        <taxon>Pezizomycotina</taxon>
        <taxon>Sordariomycetes</taxon>
        <taxon>Hypocreomycetidae</taxon>
        <taxon>Hypocreales</taxon>
        <taxon>Cordycipitaceae</taxon>
        <taxon>Beauveria</taxon>
    </lineage>
</organism>
<comment type="caution">
    <text evidence="3">The sequence shown here is derived from an EMBL/GenBank/DDBJ whole genome shotgun (WGS) entry which is preliminary data.</text>
</comment>
<keyword evidence="1" id="KW-0472">Membrane</keyword>
<keyword evidence="1" id="KW-0812">Transmembrane</keyword>
<dbReference type="Pfam" id="PF19700">
    <property type="entry name" value="DUF6198"/>
    <property type="match status" value="1"/>
</dbReference>
<dbReference type="PROSITE" id="PS51186">
    <property type="entry name" value="GNAT"/>
    <property type="match status" value="1"/>
</dbReference>
<evidence type="ECO:0000259" key="2">
    <source>
        <dbReference type="PROSITE" id="PS51186"/>
    </source>
</evidence>
<dbReference type="Pfam" id="PF00583">
    <property type="entry name" value="Acetyltransf_1"/>
    <property type="match status" value="1"/>
</dbReference>
<feature type="transmembrane region" description="Helical" evidence="1">
    <location>
        <begin position="70"/>
        <end position="91"/>
    </location>
</feature>
<feature type="transmembrane region" description="Helical" evidence="1">
    <location>
        <begin position="97"/>
        <end position="119"/>
    </location>
</feature>